<proteinExistence type="predicted"/>
<dbReference type="Proteomes" id="UP001439008">
    <property type="component" value="Unassembled WGS sequence"/>
</dbReference>
<keyword evidence="2" id="KW-1185">Reference proteome</keyword>
<dbReference type="EMBL" id="JBDODL010000243">
    <property type="protein sequence ID" value="MES1919268.1"/>
    <property type="molecule type" value="Genomic_DNA"/>
</dbReference>
<evidence type="ECO:0000313" key="2">
    <source>
        <dbReference type="Proteomes" id="UP001439008"/>
    </source>
</evidence>
<evidence type="ECO:0000313" key="1">
    <source>
        <dbReference type="EMBL" id="MES1919268.1"/>
    </source>
</evidence>
<organism evidence="1 2">
    <name type="scientific">Bonamia ostreae</name>
    <dbReference type="NCBI Taxonomy" id="126728"/>
    <lineage>
        <taxon>Eukaryota</taxon>
        <taxon>Sar</taxon>
        <taxon>Rhizaria</taxon>
        <taxon>Endomyxa</taxon>
        <taxon>Ascetosporea</taxon>
        <taxon>Haplosporida</taxon>
        <taxon>Bonamia</taxon>
    </lineage>
</organism>
<comment type="caution">
    <text evidence="1">The sequence shown here is derived from an EMBL/GenBank/DDBJ whole genome shotgun (WGS) entry which is preliminary data.</text>
</comment>
<accession>A0ABV2AIR7</accession>
<name>A0ABV2AIR7_9EUKA</name>
<gene>
    <name evidence="1" type="ORF">MHBO_001127</name>
</gene>
<protein>
    <submittedName>
        <fullName evidence="1">Uncharacterized protein</fullName>
    </submittedName>
</protein>
<reference evidence="1 2" key="1">
    <citation type="journal article" date="2024" name="BMC Biol.">
        <title>Comparative genomics of Ascetosporea gives new insight into the evolutionary basis for animal parasitism in Rhizaria.</title>
        <authorList>
            <person name="Hiltunen Thoren M."/>
            <person name="Onut-Brannstrom I."/>
            <person name="Alfjorden A."/>
            <person name="Peckova H."/>
            <person name="Swords F."/>
            <person name="Hooper C."/>
            <person name="Holzer A.S."/>
            <person name="Bass D."/>
            <person name="Burki F."/>
        </authorList>
    </citation>
    <scope>NUCLEOTIDE SEQUENCE [LARGE SCALE GENOMIC DNA]</scope>
    <source>
        <strain evidence="1">20-A016</strain>
    </source>
</reference>
<sequence length="108" mass="12431">MIPVRATEKKCRGTENYCAIFAETEGRTCKEYCEAKNTMCIASFNEINDSCREKGEDTKCASKTDDQICFCHLDFLTLFPRKKEVLKEKMIDKIIDKIFASLALTDRK</sequence>